<dbReference type="InterPro" id="IPR027417">
    <property type="entry name" value="P-loop_NTPase"/>
</dbReference>
<evidence type="ECO:0000313" key="1">
    <source>
        <dbReference type="EMBL" id="CAD7232810.1"/>
    </source>
</evidence>
<dbReference type="SUPFAM" id="SSF52540">
    <property type="entry name" value="P-loop containing nucleoside triphosphate hydrolases"/>
    <property type="match status" value="1"/>
</dbReference>
<dbReference type="Gene3D" id="3.40.50.300">
    <property type="entry name" value="P-loop containing nucleotide triphosphate hydrolases"/>
    <property type="match status" value="1"/>
</dbReference>
<dbReference type="CDD" id="cd00037">
    <property type="entry name" value="CLECT"/>
    <property type="match status" value="1"/>
</dbReference>
<name>A0A7R8ZQ00_9CRUS</name>
<dbReference type="InterPro" id="IPR050828">
    <property type="entry name" value="C-type_lectin/matrix_domain"/>
</dbReference>
<reference evidence="1" key="1">
    <citation type="submission" date="2020-11" db="EMBL/GenBank/DDBJ databases">
        <authorList>
            <person name="Tran Van P."/>
        </authorList>
    </citation>
    <scope>NUCLEOTIDE SEQUENCE</scope>
</reference>
<dbReference type="PANTHER" id="PTHR45710:SF26">
    <property type="entry name" value="RH26557P"/>
    <property type="match status" value="1"/>
</dbReference>
<gene>
    <name evidence="1" type="ORF">CTOB1V02_LOCUS10637</name>
</gene>
<dbReference type="SUPFAM" id="SSF56436">
    <property type="entry name" value="C-type lectin-like"/>
    <property type="match status" value="2"/>
</dbReference>
<organism evidence="1">
    <name type="scientific">Cyprideis torosa</name>
    <dbReference type="NCBI Taxonomy" id="163714"/>
    <lineage>
        <taxon>Eukaryota</taxon>
        <taxon>Metazoa</taxon>
        <taxon>Ecdysozoa</taxon>
        <taxon>Arthropoda</taxon>
        <taxon>Crustacea</taxon>
        <taxon>Oligostraca</taxon>
        <taxon>Ostracoda</taxon>
        <taxon>Podocopa</taxon>
        <taxon>Podocopida</taxon>
        <taxon>Cytherocopina</taxon>
        <taxon>Cytheroidea</taxon>
        <taxon>Cytherideidae</taxon>
        <taxon>Cyprideis</taxon>
    </lineage>
</organism>
<dbReference type="EMBL" id="OB665183">
    <property type="protein sequence ID" value="CAD7232810.1"/>
    <property type="molecule type" value="Genomic_DNA"/>
</dbReference>
<dbReference type="PANTHER" id="PTHR45710">
    <property type="entry name" value="C-TYPE LECTIN DOMAIN-CONTAINING PROTEIN 180"/>
    <property type="match status" value="1"/>
</dbReference>
<dbReference type="AlphaFoldDB" id="A0A7R8ZQ00"/>
<sequence>MELLFTLILSIVFWTGVKSACPRGYTSVPISGGERCFIVPREYKYWLDARETCINVHQGHLVEILSSLDLAILGMLFSGLAEEETKDFYDYDLWTGGITQDDGSWIWNSTGAAVNRAFTEHLPKLEKQALTIDVHSVQLRALTLHMNCENPIREPRIRNFVCETEERREKEEKEEKKTKDLDREILLTLSIRRLKEVEKALREKEKEQDVLKRQLEELRQERSPAAKQCPGGFFLLGNSCYAVFDKETEKRTYDAAQEFCRSKAPASRLVELETAEELALVKTHLATNDYECEGAGKSSLGNALLGWKDARDSKAPFRVSAETHSATSEMLMVEGHFFGITSRPIKVIDSPGFGDSRGLDNQFSNKLKRMMIQADHINVLLWCRNGTENR</sequence>
<accession>A0A7R8ZQ00</accession>
<dbReference type="InterPro" id="IPR016187">
    <property type="entry name" value="CTDL_fold"/>
</dbReference>
<dbReference type="InterPro" id="IPR016186">
    <property type="entry name" value="C-type_lectin-like/link_sf"/>
</dbReference>
<protein>
    <submittedName>
        <fullName evidence="1">Uncharacterized protein</fullName>
    </submittedName>
</protein>
<proteinExistence type="predicted"/>
<dbReference type="Gene3D" id="3.10.100.10">
    <property type="entry name" value="Mannose-Binding Protein A, subunit A"/>
    <property type="match status" value="1"/>
</dbReference>
<feature type="non-terminal residue" evidence="1">
    <location>
        <position position="1"/>
    </location>
</feature>
<dbReference type="OrthoDB" id="2386367at2759"/>